<evidence type="ECO:0000313" key="2">
    <source>
        <dbReference type="Proteomes" id="UP000245207"/>
    </source>
</evidence>
<gene>
    <name evidence="1" type="ORF">CTI12_AA456800</name>
</gene>
<dbReference type="AlphaFoldDB" id="A0A2U1LT82"/>
<comment type="caution">
    <text evidence="1">The sequence shown here is derived from an EMBL/GenBank/DDBJ whole genome shotgun (WGS) entry which is preliminary data.</text>
</comment>
<evidence type="ECO:0000313" key="1">
    <source>
        <dbReference type="EMBL" id="PWA52201.1"/>
    </source>
</evidence>
<proteinExistence type="predicted"/>
<accession>A0A2U1LT82</accession>
<keyword evidence="2" id="KW-1185">Reference proteome</keyword>
<name>A0A2U1LT82_ARTAN</name>
<dbReference type="Proteomes" id="UP000245207">
    <property type="component" value="Unassembled WGS sequence"/>
</dbReference>
<organism evidence="1 2">
    <name type="scientific">Artemisia annua</name>
    <name type="common">Sweet wormwood</name>
    <dbReference type="NCBI Taxonomy" id="35608"/>
    <lineage>
        <taxon>Eukaryota</taxon>
        <taxon>Viridiplantae</taxon>
        <taxon>Streptophyta</taxon>
        <taxon>Embryophyta</taxon>
        <taxon>Tracheophyta</taxon>
        <taxon>Spermatophyta</taxon>
        <taxon>Magnoliopsida</taxon>
        <taxon>eudicotyledons</taxon>
        <taxon>Gunneridae</taxon>
        <taxon>Pentapetalae</taxon>
        <taxon>asterids</taxon>
        <taxon>campanulids</taxon>
        <taxon>Asterales</taxon>
        <taxon>Asteraceae</taxon>
        <taxon>Asteroideae</taxon>
        <taxon>Anthemideae</taxon>
        <taxon>Artemisiinae</taxon>
        <taxon>Artemisia</taxon>
    </lineage>
</organism>
<dbReference type="EMBL" id="PKPP01007874">
    <property type="protein sequence ID" value="PWA52201.1"/>
    <property type="molecule type" value="Genomic_DNA"/>
</dbReference>
<reference evidence="1 2" key="1">
    <citation type="journal article" date="2018" name="Mol. Plant">
        <title>The genome of Artemisia annua provides insight into the evolution of Asteraceae family and artemisinin biosynthesis.</title>
        <authorList>
            <person name="Shen Q."/>
            <person name="Zhang L."/>
            <person name="Liao Z."/>
            <person name="Wang S."/>
            <person name="Yan T."/>
            <person name="Shi P."/>
            <person name="Liu M."/>
            <person name="Fu X."/>
            <person name="Pan Q."/>
            <person name="Wang Y."/>
            <person name="Lv Z."/>
            <person name="Lu X."/>
            <person name="Zhang F."/>
            <person name="Jiang W."/>
            <person name="Ma Y."/>
            <person name="Chen M."/>
            <person name="Hao X."/>
            <person name="Li L."/>
            <person name="Tang Y."/>
            <person name="Lv G."/>
            <person name="Zhou Y."/>
            <person name="Sun X."/>
            <person name="Brodelius P.E."/>
            <person name="Rose J.K.C."/>
            <person name="Tang K."/>
        </authorList>
    </citation>
    <scope>NUCLEOTIDE SEQUENCE [LARGE SCALE GENOMIC DNA]</scope>
    <source>
        <strain evidence="2">cv. Huhao1</strain>
        <tissue evidence="1">Leaf</tissue>
    </source>
</reference>
<sequence>MVRHCCDPKAFANDGKLCIPSCCPSTKFCNGGGQLRLRQLNRNTRIWSCYEDSDFDQSLWARNYQNSTNSEEEIDWTCHFCKPALMIENRITQAWPTCDPSRKKCNGGELIHGDVAKRYEWACFNESKRSEIGYHGISFGNWVKVRFGETQLSTKDEMYHCNEWAKANFLGRNRLKLVQYVAPTVWDRPNASKDKESGILARLPT</sequence>
<protein>
    <submittedName>
        <fullName evidence="1">Uncharacterized protein</fullName>
    </submittedName>
</protein>